<evidence type="ECO:0000259" key="3">
    <source>
        <dbReference type="Pfam" id="PF24626"/>
    </source>
</evidence>
<evidence type="ECO:0000259" key="2">
    <source>
        <dbReference type="Pfam" id="PF03732"/>
    </source>
</evidence>
<dbReference type="AlphaFoldDB" id="A0A7J0DNF8"/>
<organism evidence="4 5">
    <name type="scientific">Actinidia rufa</name>
    <dbReference type="NCBI Taxonomy" id="165716"/>
    <lineage>
        <taxon>Eukaryota</taxon>
        <taxon>Viridiplantae</taxon>
        <taxon>Streptophyta</taxon>
        <taxon>Embryophyta</taxon>
        <taxon>Tracheophyta</taxon>
        <taxon>Spermatophyta</taxon>
        <taxon>Magnoliopsida</taxon>
        <taxon>eudicotyledons</taxon>
        <taxon>Gunneridae</taxon>
        <taxon>Pentapetalae</taxon>
        <taxon>asterids</taxon>
        <taxon>Ericales</taxon>
        <taxon>Actinidiaceae</taxon>
        <taxon>Actinidia</taxon>
    </lineage>
</organism>
<dbReference type="SUPFAM" id="SSF56672">
    <property type="entry name" value="DNA/RNA polymerases"/>
    <property type="match status" value="1"/>
</dbReference>
<evidence type="ECO:0000313" key="5">
    <source>
        <dbReference type="Proteomes" id="UP000585474"/>
    </source>
</evidence>
<sequence>MTEEELRVLFASYQLQGDALQWWKTMKEVVAKKWELFKKAFLDQYFTDTAKEALKAFVSTKEEKAKQFMRGLRPSIRNKITGNLIKVYSTMVSSAAAIKETLNETRKIQNPKSQRGGTSNQSEGHSFKMPKSSTAQHQYPTRSLSATSVVSSGQTYRGGPIYFGCHQPGHCVMDCPLKGQQQQSHRQCTQKENNQGATGSQQPTRSVQASRANLAFTSAQPSYPSRPQAVTQQGQRTQGRVYTMSSTAGPSGTSRQQEQQLDTSVVQGTLLMFNSRARVLVDTGASHSFIASSFALALGLKVEVLDSVLMLDTLVGGNTTLRRICRSCEINIGDKCFVFDFIVLDMTSFDVIIGMDWLTDYRATIDCVRHQVTFCTPEGDRFHFMGDRGCGSVPLSIDVSRQGEFNFLFLACLVNKSSIVSIALPPVICKFSDVFPKDLTKLPPHREIEFSIDLIPGTVPISVPLNRFAPAELQELKVQIQDLLDKGFIRPSASPWGASALFAKKKDGQRRWMEYMENYDFELHYHPGKANVVADALSRKFLSTLASISIGEWQMLQDIGEFDLLLSKTETTYFMSFIILDLQFILGESRLFVPFEILDHLGAVAYRLTLPPRLANVHNMFHISMLRKYELDSSHVLDWGDLDVNEDVTYEERPICVLDTRDQVLRGKTIPLVKVLWLHHGIEEATWEHESEVRAQYPDLFDQSGVQINGEMTLDQGEILL</sequence>
<dbReference type="CDD" id="cd00303">
    <property type="entry name" value="retropepsin_like"/>
    <property type="match status" value="1"/>
</dbReference>
<comment type="caution">
    <text evidence="4">The sequence shown here is derived from an EMBL/GenBank/DDBJ whole genome shotgun (WGS) entry which is preliminary data.</text>
</comment>
<accession>A0A7J0DNF8</accession>
<dbReference type="GO" id="GO:0006508">
    <property type="term" value="P:proteolysis"/>
    <property type="evidence" value="ECO:0007669"/>
    <property type="project" value="InterPro"/>
</dbReference>
<dbReference type="Pfam" id="PF03732">
    <property type="entry name" value="Retrotrans_gag"/>
    <property type="match status" value="1"/>
</dbReference>
<feature type="domain" description="Retrotransposon gag" evidence="2">
    <location>
        <begin position="10"/>
        <end position="57"/>
    </location>
</feature>
<dbReference type="Pfam" id="PF08284">
    <property type="entry name" value="RVP_2"/>
    <property type="match status" value="1"/>
</dbReference>
<evidence type="ECO:0008006" key="6">
    <source>
        <dbReference type="Google" id="ProtNLM"/>
    </source>
</evidence>
<feature type="region of interest" description="Disordered" evidence="1">
    <location>
        <begin position="103"/>
        <end position="146"/>
    </location>
</feature>
<name>A0A7J0DNF8_9ERIC</name>
<dbReference type="OrthoDB" id="1749844at2759"/>
<dbReference type="PANTHER" id="PTHR15503">
    <property type="entry name" value="LDOC1 RELATED"/>
    <property type="match status" value="1"/>
</dbReference>
<dbReference type="InterPro" id="IPR032567">
    <property type="entry name" value="RTL1-rel"/>
</dbReference>
<dbReference type="InterPro" id="IPR001969">
    <property type="entry name" value="Aspartic_peptidase_AS"/>
</dbReference>
<dbReference type="PANTHER" id="PTHR15503:SF42">
    <property type="entry name" value="ZINC FINGER, CCHC-TYPE, RETROTRANSPOSON GAG DOMAIN, ASPARTIC PEPTIDASE DOMAIN PROTEIN-RELATED"/>
    <property type="match status" value="1"/>
</dbReference>
<proteinExistence type="predicted"/>
<dbReference type="InterPro" id="IPR021109">
    <property type="entry name" value="Peptidase_aspartic_dom_sf"/>
</dbReference>
<protein>
    <recommendedName>
        <fullName evidence="6">Retrotransposon gag domain-containing protein</fullName>
    </recommendedName>
</protein>
<keyword evidence="5" id="KW-1185">Reference proteome</keyword>
<feature type="domain" description="Tf2-1-like SH3-like" evidence="3">
    <location>
        <begin position="590"/>
        <end position="629"/>
    </location>
</feature>
<dbReference type="SUPFAM" id="SSF50630">
    <property type="entry name" value="Acid proteases"/>
    <property type="match status" value="1"/>
</dbReference>
<evidence type="ECO:0000256" key="1">
    <source>
        <dbReference type="SAM" id="MobiDB-lite"/>
    </source>
</evidence>
<feature type="compositionally biased region" description="Polar residues" evidence="1">
    <location>
        <begin position="108"/>
        <end position="124"/>
    </location>
</feature>
<dbReference type="InterPro" id="IPR005162">
    <property type="entry name" value="Retrotrans_gag_dom"/>
</dbReference>
<gene>
    <name evidence="4" type="ORF">Acr_00g0053850</name>
</gene>
<dbReference type="InterPro" id="IPR056924">
    <property type="entry name" value="SH3_Tf2-1"/>
</dbReference>
<dbReference type="Gene3D" id="3.10.10.10">
    <property type="entry name" value="HIV Type 1 Reverse Transcriptase, subunit A, domain 1"/>
    <property type="match status" value="1"/>
</dbReference>
<feature type="region of interest" description="Disordered" evidence="1">
    <location>
        <begin position="186"/>
        <end position="260"/>
    </location>
</feature>
<evidence type="ECO:0000313" key="4">
    <source>
        <dbReference type="EMBL" id="GFS37772.1"/>
    </source>
</evidence>
<dbReference type="Proteomes" id="UP000585474">
    <property type="component" value="Unassembled WGS sequence"/>
</dbReference>
<dbReference type="Pfam" id="PF24626">
    <property type="entry name" value="SH3_Tf2-1"/>
    <property type="match status" value="1"/>
</dbReference>
<feature type="compositionally biased region" description="Polar residues" evidence="1">
    <location>
        <begin position="131"/>
        <end position="146"/>
    </location>
</feature>
<dbReference type="Gene3D" id="2.40.70.10">
    <property type="entry name" value="Acid Proteases"/>
    <property type="match status" value="1"/>
</dbReference>
<dbReference type="InterPro" id="IPR043502">
    <property type="entry name" value="DNA/RNA_pol_sf"/>
</dbReference>
<dbReference type="EMBL" id="BJWL01000291">
    <property type="protein sequence ID" value="GFS37772.1"/>
    <property type="molecule type" value="Genomic_DNA"/>
</dbReference>
<reference evidence="5" key="1">
    <citation type="submission" date="2019-07" db="EMBL/GenBank/DDBJ databases">
        <title>De Novo Assembly of kiwifruit Actinidia rufa.</title>
        <authorList>
            <person name="Sugita-Konishi S."/>
            <person name="Sato K."/>
            <person name="Mori E."/>
            <person name="Abe Y."/>
            <person name="Kisaki G."/>
            <person name="Hamano K."/>
            <person name="Suezawa K."/>
            <person name="Otani M."/>
            <person name="Fukuda T."/>
            <person name="Manabe T."/>
            <person name="Gomi K."/>
            <person name="Tabuchi M."/>
            <person name="Akimitsu K."/>
            <person name="Kataoka I."/>
        </authorList>
    </citation>
    <scope>NUCLEOTIDE SEQUENCE [LARGE SCALE GENOMIC DNA]</scope>
    <source>
        <strain evidence="5">cv. Fuchu</strain>
    </source>
</reference>
<dbReference type="PROSITE" id="PS00141">
    <property type="entry name" value="ASP_PROTEASE"/>
    <property type="match status" value="1"/>
</dbReference>
<dbReference type="GO" id="GO:0004190">
    <property type="term" value="F:aspartic-type endopeptidase activity"/>
    <property type="evidence" value="ECO:0007669"/>
    <property type="project" value="InterPro"/>
</dbReference>